<dbReference type="Proteomes" id="UP001500363">
    <property type="component" value="Unassembled WGS sequence"/>
</dbReference>
<dbReference type="EMBL" id="BAAANC010000002">
    <property type="protein sequence ID" value="GAA1529463.1"/>
    <property type="molecule type" value="Genomic_DNA"/>
</dbReference>
<comment type="caution">
    <text evidence="2">The sequence shown here is derived from an EMBL/GenBank/DDBJ whole genome shotgun (WGS) entry which is preliminary data.</text>
</comment>
<protein>
    <recommendedName>
        <fullName evidence="1">DUF7674 domain-containing protein</fullName>
    </recommendedName>
</protein>
<accession>A0ABP4LQR4</accession>
<feature type="domain" description="DUF7674" evidence="1">
    <location>
        <begin position="16"/>
        <end position="121"/>
    </location>
</feature>
<name>A0ABP4LQR4_9ACTN</name>
<keyword evidence="3" id="KW-1185">Reference proteome</keyword>
<organism evidence="2 3">
    <name type="scientific">Kribbella lupini</name>
    <dbReference type="NCBI Taxonomy" id="291602"/>
    <lineage>
        <taxon>Bacteria</taxon>
        <taxon>Bacillati</taxon>
        <taxon>Actinomycetota</taxon>
        <taxon>Actinomycetes</taxon>
        <taxon>Propionibacteriales</taxon>
        <taxon>Kribbellaceae</taxon>
        <taxon>Kribbella</taxon>
    </lineage>
</organism>
<proteinExistence type="predicted"/>
<evidence type="ECO:0000313" key="3">
    <source>
        <dbReference type="Proteomes" id="UP001500363"/>
    </source>
</evidence>
<sequence>MTGPPVPNVDGVPGALKVAFPEYGRQIDALMTHMAEYGGVIDYRLISEVFRWEILKRAMATGNPALLRDAYAFIERLLGSPDQSVRDATEIRIVPHMLQDPTWSERTRQLAGPLLRGALDREEDAGDT</sequence>
<evidence type="ECO:0000259" key="1">
    <source>
        <dbReference type="Pfam" id="PF24722"/>
    </source>
</evidence>
<evidence type="ECO:0000313" key="2">
    <source>
        <dbReference type="EMBL" id="GAA1529463.1"/>
    </source>
</evidence>
<reference evidence="3" key="1">
    <citation type="journal article" date="2019" name="Int. J. Syst. Evol. Microbiol.">
        <title>The Global Catalogue of Microorganisms (GCM) 10K type strain sequencing project: providing services to taxonomists for standard genome sequencing and annotation.</title>
        <authorList>
            <consortium name="The Broad Institute Genomics Platform"/>
            <consortium name="The Broad Institute Genome Sequencing Center for Infectious Disease"/>
            <person name="Wu L."/>
            <person name="Ma J."/>
        </authorList>
    </citation>
    <scope>NUCLEOTIDE SEQUENCE [LARGE SCALE GENOMIC DNA]</scope>
    <source>
        <strain evidence="3">JCM 14303</strain>
    </source>
</reference>
<gene>
    <name evidence="2" type="ORF">GCM10009741_34180</name>
</gene>
<dbReference type="Pfam" id="PF24722">
    <property type="entry name" value="DUF7674"/>
    <property type="match status" value="1"/>
</dbReference>
<dbReference type="RefSeq" id="WP_344175107.1">
    <property type="nucleotide sequence ID" value="NZ_BAAANC010000002.1"/>
</dbReference>
<dbReference type="InterPro" id="IPR056091">
    <property type="entry name" value="DUF7674"/>
</dbReference>